<evidence type="ECO:0000313" key="2">
    <source>
        <dbReference type="EMBL" id="GFZ80373.1"/>
    </source>
</evidence>
<gene>
    <name evidence="2" type="ORF">GCM10011403_24530</name>
</gene>
<dbReference type="Proteomes" id="UP000627715">
    <property type="component" value="Unassembled WGS sequence"/>
</dbReference>
<evidence type="ECO:0008006" key="4">
    <source>
        <dbReference type="Google" id="ProtNLM"/>
    </source>
</evidence>
<name>A0A916QMJ3_9GAMM</name>
<organism evidence="2 3">
    <name type="scientific">Pseudohongiella nitratireducens</name>
    <dbReference type="NCBI Taxonomy" id="1768907"/>
    <lineage>
        <taxon>Bacteria</taxon>
        <taxon>Pseudomonadati</taxon>
        <taxon>Pseudomonadota</taxon>
        <taxon>Gammaproteobacteria</taxon>
        <taxon>Pseudomonadales</taxon>
        <taxon>Pseudohongiellaceae</taxon>
        <taxon>Pseudohongiella</taxon>
    </lineage>
</organism>
<evidence type="ECO:0000256" key="1">
    <source>
        <dbReference type="SAM" id="Phobius"/>
    </source>
</evidence>
<protein>
    <recommendedName>
        <fullName evidence="4">DUF2007 domain-containing protein</fullName>
    </recommendedName>
</protein>
<keyword evidence="1" id="KW-1133">Transmembrane helix</keyword>
<dbReference type="InterPro" id="IPR046162">
    <property type="entry name" value="DUF6164"/>
</dbReference>
<accession>A0A916QMJ3</accession>
<keyword evidence="3" id="KW-1185">Reference proteome</keyword>
<dbReference type="EMBL" id="BMIY01000010">
    <property type="protein sequence ID" value="GFZ80373.1"/>
    <property type="molecule type" value="Genomic_DNA"/>
</dbReference>
<dbReference type="AlphaFoldDB" id="A0A916QMJ3"/>
<reference evidence="2" key="2">
    <citation type="submission" date="2020-09" db="EMBL/GenBank/DDBJ databases">
        <authorList>
            <person name="Sun Q."/>
            <person name="Zhou Y."/>
        </authorList>
    </citation>
    <scope>NUCLEOTIDE SEQUENCE</scope>
    <source>
        <strain evidence="2">CGMCC 1.15425</strain>
    </source>
</reference>
<dbReference type="RefSeq" id="WP_068810149.1">
    <property type="nucleotide sequence ID" value="NZ_BMIY01000010.1"/>
</dbReference>
<reference evidence="2" key="1">
    <citation type="journal article" date="2014" name="Int. J. Syst. Evol. Microbiol.">
        <title>Complete genome sequence of Corynebacterium casei LMG S-19264T (=DSM 44701T), isolated from a smear-ripened cheese.</title>
        <authorList>
            <consortium name="US DOE Joint Genome Institute (JGI-PGF)"/>
            <person name="Walter F."/>
            <person name="Albersmeier A."/>
            <person name="Kalinowski J."/>
            <person name="Ruckert C."/>
        </authorList>
    </citation>
    <scope>NUCLEOTIDE SEQUENCE</scope>
    <source>
        <strain evidence="2">CGMCC 1.15425</strain>
    </source>
</reference>
<keyword evidence="1" id="KW-0812">Transmembrane</keyword>
<feature type="transmembrane region" description="Helical" evidence="1">
    <location>
        <begin position="96"/>
        <end position="116"/>
    </location>
</feature>
<dbReference type="OrthoDB" id="5569385at2"/>
<proteinExistence type="predicted"/>
<dbReference type="Pfam" id="PF19661">
    <property type="entry name" value="DUF6164"/>
    <property type="match status" value="1"/>
</dbReference>
<sequence>MARLLFRLRNVPDDEAEDVRQLLIENEVDFYETKPGNWGISMPGLWLHHDDDFAKANALLQAYQHERQIRVRAEYQQAKESGEAETQWQRFQSEPLKVTVCIAAAIFLVYISVTLFF</sequence>
<keyword evidence="1" id="KW-0472">Membrane</keyword>
<evidence type="ECO:0000313" key="3">
    <source>
        <dbReference type="Proteomes" id="UP000627715"/>
    </source>
</evidence>
<comment type="caution">
    <text evidence="2">The sequence shown here is derived from an EMBL/GenBank/DDBJ whole genome shotgun (WGS) entry which is preliminary data.</text>
</comment>